<dbReference type="Pfam" id="PF05988">
    <property type="entry name" value="DUF899"/>
    <property type="match status" value="1"/>
</dbReference>
<keyword evidence="2" id="KW-1185">Reference proteome</keyword>
<gene>
    <name evidence="1" type="ORF">KQ910_21025</name>
</gene>
<evidence type="ECO:0000313" key="2">
    <source>
        <dbReference type="Proteomes" id="UP000727907"/>
    </source>
</evidence>
<comment type="caution">
    <text evidence="1">The sequence shown here is derived from an EMBL/GenBank/DDBJ whole genome shotgun (WGS) entry which is preliminary data.</text>
</comment>
<accession>A0ABS6IST7</accession>
<reference evidence="1 2" key="1">
    <citation type="submission" date="2021-06" db="EMBL/GenBank/DDBJ databases">
        <authorList>
            <person name="Lee D.H."/>
        </authorList>
    </citation>
    <scope>NUCLEOTIDE SEQUENCE [LARGE SCALE GENOMIC DNA]</scope>
    <source>
        <strain evidence="1 2">MMS21-HV4-11</strain>
    </source>
</reference>
<proteinExistence type="predicted"/>
<sequence length="230" mass="26343">MTMHPVVSHEAWLAASREFLAREKEFTRLRDELSRQRRELPWERVEKDYSFEAPEGRVALVDLFGGHSQLLVYHLMFGPDWTEACKSCSFWADNFNGIDVHLAHRDTALVAVSQAPLAALEAYRRRMGWTFRWVSSGGSDFNFDYKVSSRPGEAELAYNFGTMTVGPGEMPGFSAFRRGDDGAIYHTYSTYARGVDMLNGAYHLLDLTSKGRDEAGLSFTMEWVRRRDQY</sequence>
<dbReference type="EMBL" id="JAHOPB010000002">
    <property type="protein sequence ID" value="MBU8876270.1"/>
    <property type="molecule type" value="Genomic_DNA"/>
</dbReference>
<dbReference type="RefSeq" id="WP_216964933.1">
    <property type="nucleotide sequence ID" value="NZ_JAHOPB010000002.1"/>
</dbReference>
<evidence type="ECO:0000313" key="1">
    <source>
        <dbReference type="EMBL" id="MBU8876270.1"/>
    </source>
</evidence>
<name>A0ABS6IST7_9HYPH</name>
<organism evidence="1 2">
    <name type="scientific">Reyranella humidisoli</name>
    <dbReference type="NCBI Taxonomy" id="2849149"/>
    <lineage>
        <taxon>Bacteria</taxon>
        <taxon>Pseudomonadati</taxon>
        <taxon>Pseudomonadota</taxon>
        <taxon>Alphaproteobacteria</taxon>
        <taxon>Hyphomicrobiales</taxon>
        <taxon>Reyranellaceae</taxon>
        <taxon>Reyranella</taxon>
    </lineage>
</organism>
<protein>
    <submittedName>
        <fullName evidence="1">DUF899 domain-containing protein</fullName>
    </submittedName>
</protein>
<dbReference type="InterPro" id="IPR010296">
    <property type="entry name" value="DUF899_thioredox"/>
</dbReference>
<dbReference type="Proteomes" id="UP000727907">
    <property type="component" value="Unassembled WGS sequence"/>
</dbReference>